<reference evidence="2 3" key="1">
    <citation type="submission" date="2015-01" db="EMBL/GenBank/DDBJ databases">
        <title>The Genome Sequence of Exophiala spinifera CBS89968.</title>
        <authorList>
            <consortium name="The Broad Institute Genomics Platform"/>
            <person name="Cuomo C."/>
            <person name="de Hoog S."/>
            <person name="Gorbushina A."/>
            <person name="Stielow B."/>
            <person name="Teixiera M."/>
            <person name="Abouelleil A."/>
            <person name="Chapman S.B."/>
            <person name="Priest M."/>
            <person name="Young S.K."/>
            <person name="Wortman J."/>
            <person name="Nusbaum C."/>
            <person name="Birren B."/>
        </authorList>
    </citation>
    <scope>NUCLEOTIDE SEQUENCE [LARGE SCALE GENOMIC DNA]</scope>
    <source>
        <strain evidence="2 3">CBS 89968</strain>
    </source>
</reference>
<dbReference type="VEuPathDB" id="FungiDB:PV08_10463"/>
<protein>
    <recommendedName>
        <fullName evidence="4">Ubiquitin 3 binding protein But2 C-terminal domain-containing protein</fullName>
    </recommendedName>
</protein>
<dbReference type="HOGENOM" id="CLU_062469_0_0_1"/>
<dbReference type="OrthoDB" id="4119729at2759"/>
<name>A0A0D2AWT6_9EURO</name>
<keyword evidence="3" id="KW-1185">Reference proteome</keyword>
<dbReference type="GeneID" id="27337546"/>
<feature type="chain" id="PRO_5002238670" description="Ubiquitin 3 binding protein But2 C-terminal domain-containing protein" evidence="1">
    <location>
        <begin position="21"/>
        <end position="403"/>
    </location>
</feature>
<dbReference type="RefSeq" id="XP_016231379.1">
    <property type="nucleotide sequence ID" value="XM_016384777.1"/>
</dbReference>
<organism evidence="2 3">
    <name type="scientific">Exophiala spinifera</name>
    <dbReference type="NCBI Taxonomy" id="91928"/>
    <lineage>
        <taxon>Eukaryota</taxon>
        <taxon>Fungi</taxon>
        <taxon>Dikarya</taxon>
        <taxon>Ascomycota</taxon>
        <taxon>Pezizomycotina</taxon>
        <taxon>Eurotiomycetes</taxon>
        <taxon>Chaetothyriomycetidae</taxon>
        <taxon>Chaetothyriales</taxon>
        <taxon>Herpotrichiellaceae</taxon>
        <taxon>Exophiala</taxon>
    </lineage>
</organism>
<gene>
    <name evidence="2" type="ORF">PV08_10463</name>
</gene>
<evidence type="ECO:0000313" key="3">
    <source>
        <dbReference type="Proteomes" id="UP000053328"/>
    </source>
</evidence>
<proteinExistence type="predicted"/>
<dbReference type="EMBL" id="KN847499">
    <property type="protein sequence ID" value="KIW11163.1"/>
    <property type="molecule type" value="Genomic_DNA"/>
</dbReference>
<dbReference type="Proteomes" id="UP000053328">
    <property type="component" value="Unassembled WGS sequence"/>
</dbReference>
<sequence>MSRIPLSLVFSLALASLGQAQVACNLAGLYARLLDDTALANTFCAEFRDETVNSKNFLIQFGTNCEAYREEISMGCWLFGTTTHMSPRITPTVTVTVSETVTDIRSAGLCTPSVKMVTVSETVTDVRSAGICTPSVQTVTVSESQRQQQPTDLPVVESSGLSLHGPQVPIVMDKESTPDPLHAASSFLTTPTMSPYSTLTPASVVIPLSSVLTTTLSTVYQSSISSLAPQAPTLSTERYAVVAPSPSVIDRHVFSPLGDLVIDEASSAVLGALAIPHDAKSEADTSMTLVNLADGSTDTCVHIKGSWRPLYTNAVYECVAKTRAPDFDTSNYPIASTGLSLTAADGSSSITNSRAFGPQAEGDYEEAVLSLFVTKDKTYTVEFWACGSGKTLVIGELSCTYYA</sequence>
<evidence type="ECO:0000256" key="1">
    <source>
        <dbReference type="SAM" id="SignalP"/>
    </source>
</evidence>
<keyword evidence="1" id="KW-0732">Signal</keyword>
<accession>A0A0D2AWT6</accession>
<evidence type="ECO:0000313" key="2">
    <source>
        <dbReference type="EMBL" id="KIW11163.1"/>
    </source>
</evidence>
<evidence type="ECO:0008006" key="4">
    <source>
        <dbReference type="Google" id="ProtNLM"/>
    </source>
</evidence>
<dbReference type="AlphaFoldDB" id="A0A0D2AWT6"/>
<feature type="signal peptide" evidence="1">
    <location>
        <begin position="1"/>
        <end position="20"/>
    </location>
</feature>